<proteinExistence type="predicted"/>
<dbReference type="PANTHER" id="PTHR43319">
    <property type="entry name" value="BETA-LACTAMASE-RELATED"/>
    <property type="match status" value="1"/>
</dbReference>
<evidence type="ECO:0000256" key="1">
    <source>
        <dbReference type="SAM" id="Phobius"/>
    </source>
</evidence>
<dbReference type="InterPro" id="IPR052907">
    <property type="entry name" value="Beta-lactamase/esterase"/>
</dbReference>
<organism evidence="3 4">
    <name type="scientific">Synchytrium microbalum</name>
    <dbReference type="NCBI Taxonomy" id="1806994"/>
    <lineage>
        <taxon>Eukaryota</taxon>
        <taxon>Fungi</taxon>
        <taxon>Fungi incertae sedis</taxon>
        <taxon>Chytridiomycota</taxon>
        <taxon>Chytridiomycota incertae sedis</taxon>
        <taxon>Chytridiomycetes</taxon>
        <taxon>Synchytriales</taxon>
        <taxon>Synchytriaceae</taxon>
        <taxon>Synchytrium</taxon>
    </lineage>
</organism>
<evidence type="ECO:0000313" key="4">
    <source>
        <dbReference type="Proteomes" id="UP000319731"/>
    </source>
</evidence>
<dbReference type="EMBL" id="QEAO01000030">
    <property type="protein sequence ID" value="TPX32409.1"/>
    <property type="molecule type" value="Genomic_DNA"/>
</dbReference>
<dbReference type="InterPro" id="IPR012338">
    <property type="entry name" value="Beta-lactam/transpept-like"/>
</dbReference>
<name>A0A507BZZ5_9FUNG</name>
<keyword evidence="1" id="KW-0472">Membrane</keyword>
<comment type="caution">
    <text evidence="3">The sequence shown here is derived from an EMBL/GenBank/DDBJ whole genome shotgun (WGS) entry which is preliminary data.</text>
</comment>
<keyword evidence="1" id="KW-1133">Transmembrane helix</keyword>
<reference evidence="3 4" key="1">
    <citation type="journal article" date="2019" name="Sci. Rep.">
        <title>Comparative genomics of chytrid fungi reveal insights into the obligate biotrophic and pathogenic lifestyle of Synchytrium endobioticum.</title>
        <authorList>
            <person name="van de Vossenberg B.T.L.H."/>
            <person name="Warris S."/>
            <person name="Nguyen H.D.T."/>
            <person name="van Gent-Pelzer M.P.E."/>
            <person name="Joly D.L."/>
            <person name="van de Geest H.C."/>
            <person name="Bonants P.J.M."/>
            <person name="Smith D.S."/>
            <person name="Levesque C.A."/>
            <person name="van der Lee T.A.J."/>
        </authorList>
    </citation>
    <scope>NUCLEOTIDE SEQUENCE [LARGE SCALE GENOMIC DNA]</scope>
    <source>
        <strain evidence="3 4">JEL517</strain>
    </source>
</reference>
<dbReference type="InterPro" id="IPR001466">
    <property type="entry name" value="Beta-lactam-related"/>
</dbReference>
<dbReference type="SUPFAM" id="SSF56601">
    <property type="entry name" value="beta-lactamase/transpeptidase-like"/>
    <property type="match status" value="1"/>
</dbReference>
<sequence>MSPSNWREVLEGAMSHIDSRRAAIISASAIAASYAFVTYARLGPQDSFIRKLLGLKLNYPVHGFVHPGYELVKEEFEKNFEQGLELGSSFCAYADGKLVVELYGGYHDIQRSKRYDSQSLQLIFSSGKTLMAILIAHLVDKDLIDLNKRVADYWPEFAEGGKENVTVKELLAHRGGVGWLDEPHRLTTDEYTDLDLVSKKIAGQPHNHNGKPVHDYNAQTRGFFLNQIVRRVDPKKRSAGQIYREDINPKLGVEVYMGLPEALYTRVSPLVSYPFPRVLIRALLPAWITRNPLPPILDKIQAKKGKALFTPNITMPGAKGNDLGVIANSYDYQKGEGPSYNTITTAKSMAKLGAVMANGGTLDGFKLCSPKTLAKVYEEMELQEDYSLCFPFLFTAGGFNLLKDVSCPDPDMLEKDRVGKYRAPGTTWVGWGGYGGSLIYWSPSDNLAVGYAENQLGLCIVCEARSERLSAAVWKCHNALSKGKK</sequence>
<dbReference type="Gene3D" id="3.40.710.10">
    <property type="entry name" value="DD-peptidase/beta-lactamase superfamily"/>
    <property type="match status" value="1"/>
</dbReference>
<evidence type="ECO:0000313" key="3">
    <source>
        <dbReference type="EMBL" id="TPX32409.1"/>
    </source>
</evidence>
<dbReference type="Proteomes" id="UP000319731">
    <property type="component" value="Unassembled WGS sequence"/>
</dbReference>
<dbReference type="PANTHER" id="PTHR43319:SF3">
    <property type="entry name" value="BETA-LACTAMASE-RELATED DOMAIN-CONTAINING PROTEIN"/>
    <property type="match status" value="1"/>
</dbReference>
<dbReference type="RefSeq" id="XP_031023617.1">
    <property type="nucleotide sequence ID" value="XM_031170370.1"/>
</dbReference>
<dbReference type="Pfam" id="PF00144">
    <property type="entry name" value="Beta-lactamase"/>
    <property type="match status" value="1"/>
</dbReference>
<keyword evidence="4" id="KW-1185">Reference proteome</keyword>
<dbReference type="GeneID" id="42005667"/>
<dbReference type="OrthoDB" id="5946976at2759"/>
<keyword evidence="1" id="KW-0812">Transmembrane</keyword>
<protein>
    <recommendedName>
        <fullName evidence="2">Beta-lactamase-related domain-containing protein</fullName>
    </recommendedName>
</protein>
<evidence type="ECO:0000259" key="2">
    <source>
        <dbReference type="Pfam" id="PF00144"/>
    </source>
</evidence>
<feature type="transmembrane region" description="Helical" evidence="1">
    <location>
        <begin position="22"/>
        <end position="42"/>
    </location>
</feature>
<dbReference type="STRING" id="1806994.A0A507BZZ5"/>
<dbReference type="AlphaFoldDB" id="A0A507BZZ5"/>
<gene>
    <name evidence="3" type="ORF">SmJEL517_g04442</name>
</gene>
<feature type="domain" description="Beta-lactamase-related" evidence="2">
    <location>
        <begin position="76"/>
        <end position="456"/>
    </location>
</feature>
<accession>A0A507BZZ5</accession>